<protein>
    <submittedName>
        <fullName evidence="2">Uncharacterized protein</fullName>
    </submittedName>
</protein>
<evidence type="ECO:0000313" key="2">
    <source>
        <dbReference type="EMBL" id="CAK8995912.1"/>
    </source>
</evidence>
<proteinExistence type="predicted"/>
<sequence>MAHHADPTRLRFTFRRGFHGRSGALCFILCLLAGWTFAPPPRSGVRRCAQPEISTPADEWVDSVWSILAAWRPPFFCLHGAKDLLDSDAGRGLRGLVGEERLESVKAGLTAVGSGAVAMVPISLLDPDRLTPRWEFQLDMLALDIFLFGVVYRYAVRAGDDNPMLRTGVIGAFVLPRALFLVQMPAECQALPLNCGEPLGYFSWAMLAQVAWQGFAGAVVFAVAFYGLERAITCGLVQRFRTQN</sequence>
<dbReference type="Proteomes" id="UP001642484">
    <property type="component" value="Unassembled WGS sequence"/>
</dbReference>
<feature type="transmembrane region" description="Helical" evidence="1">
    <location>
        <begin position="206"/>
        <end position="228"/>
    </location>
</feature>
<feature type="transmembrane region" description="Helical" evidence="1">
    <location>
        <begin position="167"/>
        <end position="186"/>
    </location>
</feature>
<keyword evidence="1" id="KW-0472">Membrane</keyword>
<dbReference type="PANTHER" id="PTHR36383:SF1">
    <property type="entry name" value="PROTEIN, PUTATIVE-RELATED"/>
    <property type="match status" value="1"/>
</dbReference>
<evidence type="ECO:0000313" key="3">
    <source>
        <dbReference type="Proteomes" id="UP001642484"/>
    </source>
</evidence>
<dbReference type="EMBL" id="CAXAMN010001725">
    <property type="protein sequence ID" value="CAK8995912.1"/>
    <property type="molecule type" value="Genomic_DNA"/>
</dbReference>
<keyword evidence="1" id="KW-0812">Transmembrane</keyword>
<evidence type="ECO:0000256" key="1">
    <source>
        <dbReference type="SAM" id="Phobius"/>
    </source>
</evidence>
<feature type="transmembrane region" description="Helical" evidence="1">
    <location>
        <begin position="136"/>
        <end position="155"/>
    </location>
</feature>
<gene>
    <name evidence="2" type="ORF">CCMP2556_LOCUS4227</name>
</gene>
<accession>A0ABP0I1N4</accession>
<dbReference type="PANTHER" id="PTHR36383">
    <property type="entry name" value="OS09G0529350 PROTEIN"/>
    <property type="match status" value="1"/>
</dbReference>
<comment type="caution">
    <text evidence="2">The sequence shown here is derived from an EMBL/GenBank/DDBJ whole genome shotgun (WGS) entry which is preliminary data.</text>
</comment>
<reference evidence="2 3" key="1">
    <citation type="submission" date="2024-02" db="EMBL/GenBank/DDBJ databases">
        <authorList>
            <person name="Chen Y."/>
            <person name="Shah S."/>
            <person name="Dougan E. K."/>
            <person name="Thang M."/>
            <person name="Chan C."/>
        </authorList>
    </citation>
    <scope>NUCLEOTIDE SEQUENCE [LARGE SCALE GENOMIC DNA]</scope>
</reference>
<keyword evidence="1" id="KW-1133">Transmembrane helix</keyword>
<name>A0ABP0I1N4_9DINO</name>
<feature type="transmembrane region" description="Helical" evidence="1">
    <location>
        <begin position="20"/>
        <end position="38"/>
    </location>
</feature>
<keyword evidence="3" id="KW-1185">Reference proteome</keyword>
<organism evidence="2 3">
    <name type="scientific">Durusdinium trenchii</name>
    <dbReference type="NCBI Taxonomy" id="1381693"/>
    <lineage>
        <taxon>Eukaryota</taxon>
        <taxon>Sar</taxon>
        <taxon>Alveolata</taxon>
        <taxon>Dinophyceae</taxon>
        <taxon>Suessiales</taxon>
        <taxon>Symbiodiniaceae</taxon>
        <taxon>Durusdinium</taxon>
    </lineage>
</organism>